<evidence type="ECO:0000256" key="1">
    <source>
        <dbReference type="SAM" id="Coils"/>
    </source>
</evidence>
<reference evidence="3 4" key="1">
    <citation type="journal article" date="2010" name="Science">
        <title>Genomic comparison of the ants Camponotus floridanus and Harpegnathos saltator.</title>
        <authorList>
            <person name="Bonasio R."/>
            <person name="Zhang G."/>
            <person name="Ye C."/>
            <person name="Mutti N.S."/>
            <person name="Fang X."/>
            <person name="Qin N."/>
            <person name="Donahue G."/>
            <person name="Yang P."/>
            <person name="Li Q."/>
            <person name="Li C."/>
            <person name="Zhang P."/>
            <person name="Huang Z."/>
            <person name="Berger S.L."/>
            <person name="Reinberg D."/>
            <person name="Wang J."/>
            <person name="Liebig J."/>
        </authorList>
    </citation>
    <scope>NUCLEOTIDE SEQUENCE [LARGE SCALE GENOMIC DNA]</scope>
    <source>
        <strain evidence="3 4">R22 G/1</strain>
    </source>
</reference>
<dbReference type="EMBL" id="GL451204">
    <property type="protein sequence ID" value="EFN79718.1"/>
    <property type="molecule type" value="Genomic_DNA"/>
</dbReference>
<dbReference type="Proteomes" id="UP000008237">
    <property type="component" value="Unassembled WGS sequence"/>
</dbReference>
<dbReference type="InParanoid" id="E2BX63"/>
<evidence type="ECO:0000313" key="3">
    <source>
        <dbReference type="EMBL" id="EFN79718.1"/>
    </source>
</evidence>
<keyword evidence="4" id="KW-1185">Reference proteome</keyword>
<accession>E2BX63</accession>
<name>E2BX63_HARSA</name>
<keyword evidence="1" id="KW-0175">Coiled coil</keyword>
<sequence length="193" mass="21399">MEDKVTSIVLHAMNTWASQGGGGYQLLIRNAQRRDTLIQKDMSKDKKKKKKKGKKTSANGKPREIEASRSNGGRKPARVVNITTSNSGGSSVAEVGRTTPSLIPTPKKRGRPATTFKGVRIRERKEKEAKERKEKELLRLEREAWDLFDRGMYRSMDDTRPAKEVYRDPASAELLSGARASELASKVGCVLGG</sequence>
<feature type="compositionally biased region" description="Polar residues" evidence="2">
    <location>
        <begin position="81"/>
        <end position="90"/>
    </location>
</feature>
<feature type="compositionally biased region" description="Basic and acidic residues" evidence="2">
    <location>
        <begin position="34"/>
        <end position="44"/>
    </location>
</feature>
<organism evidence="4">
    <name type="scientific">Harpegnathos saltator</name>
    <name type="common">Jerdon's jumping ant</name>
    <dbReference type="NCBI Taxonomy" id="610380"/>
    <lineage>
        <taxon>Eukaryota</taxon>
        <taxon>Metazoa</taxon>
        <taxon>Ecdysozoa</taxon>
        <taxon>Arthropoda</taxon>
        <taxon>Hexapoda</taxon>
        <taxon>Insecta</taxon>
        <taxon>Pterygota</taxon>
        <taxon>Neoptera</taxon>
        <taxon>Endopterygota</taxon>
        <taxon>Hymenoptera</taxon>
        <taxon>Apocrita</taxon>
        <taxon>Aculeata</taxon>
        <taxon>Formicoidea</taxon>
        <taxon>Formicidae</taxon>
        <taxon>Ponerinae</taxon>
        <taxon>Ponerini</taxon>
        <taxon>Harpegnathos</taxon>
    </lineage>
</organism>
<evidence type="ECO:0000313" key="4">
    <source>
        <dbReference type="Proteomes" id="UP000008237"/>
    </source>
</evidence>
<feature type="coiled-coil region" evidence="1">
    <location>
        <begin position="123"/>
        <end position="150"/>
    </location>
</feature>
<protein>
    <submittedName>
        <fullName evidence="3">Uncharacterized protein</fullName>
    </submittedName>
</protein>
<dbReference type="AlphaFoldDB" id="E2BX63"/>
<feature type="compositionally biased region" description="Basic residues" evidence="2">
    <location>
        <begin position="45"/>
        <end position="55"/>
    </location>
</feature>
<proteinExistence type="predicted"/>
<feature type="region of interest" description="Disordered" evidence="2">
    <location>
        <begin position="34"/>
        <end position="112"/>
    </location>
</feature>
<gene>
    <name evidence="3" type="ORF">EAI_01478</name>
</gene>
<evidence type="ECO:0000256" key="2">
    <source>
        <dbReference type="SAM" id="MobiDB-lite"/>
    </source>
</evidence>